<evidence type="ECO:0000256" key="2">
    <source>
        <dbReference type="RuleBase" id="RU363103"/>
    </source>
</evidence>
<keyword evidence="4" id="KW-1185">Reference proteome</keyword>
<comment type="function">
    <text evidence="2">Accessory subunit of the mitochondrial membrane respiratory chain NADH dehydrogenase (Complex I), that is believed not to be involved in catalysis. Complex I functions in the transfer of electrons from NADH to the respiratory chain. The immediate electron acceptor for the enzyme is believed to be ubiquinone.</text>
</comment>
<name>A0A8S1NDZ7_PARPR</name>
<reference evidence="3" key="1">
    <citation type="submission" date="2021-01" db="EMBL/GenBank/DDBJ databases">
        <authorList>
            <consortium name="Genoscope - CEA"/>
            <person name="William W."/>
        </authorList>
    </citation>
    <scope>NUCLEOTIDE SEQUENCE</scope>
</reference>
<gene>
    <name evidence="3" type="ORF">PPRIM_AZ9-3.1.T0880006</name>
</gene>
<keyword evidence="2" id="KW-0679">Respiratory chain</keyword>
<dbReference type="AlphaFoldDB" id="A0A8S1NDZ7"/>
<keyword evidence="2" id="KW-0496">Mitochondrion</keyword>
<evidence type="ECO:0000313" key="4">
    <source>
        <dbReference type="Proteomes" id="UP000688137"/>
    </source>
</evidence>
<organism evidence="3 4">
    <name type="scientific">Paramecium primaurelia</name>
    <dbReference type="NCBI Taxonomy" id="5886"/>
    <lineage>
        <taxon>Eukaryota</taxon>
        <taxon>Sar</taxon>
        <taxon>Alveolata</taxon>
        <taxon>Ciliophora</taxon>
        <taxon>Intramacronucleata</taxon>
        <taxon>Oligohymenophorea</taxon>
        <taxon>Peniculida</taxon>
        <taxon>Parameciidae</taxon>
        <taxon>Paramecium</taxon>
    </lineage>
</organism>
<dbReference type="GO" id="GO:0006979">
    <property type="term" value="P:response to oxidative stress"/>
    <property type="evidence" value="ECO:0007669"/>
    <property type="project" value="TreeGrafter"/>
</dbReference>
<dbReference type="OMA" id="FIKYHRN"/>
<comment type="similarity">
    <text evidence="1 2">Belongs to the complex I NDUFA12 subunit family.</text>
</comment>
<evidence type="ECO:0000313" key="3">
    <source>
        <dbReference type="EMBL" id="CAD8091317.1"/>
    </source>
</evidence>
<comment type="caution">
    <text evidence="3">The sequence shown here is derived from an EMBL/GenBank/DDBJ whole genome shotgun (WGS) entry which is preliminary data.</text>
</comment>
<comment type="subcellular location">
    <subcellularLocation>
        <location evidence="2">Mitochondrion inner membrane</location>
        <topology evidence="2">Peripheral membrane protein</topology>
        <orientation evidence="2">Matrix side</orientation>
    </subcellularLocation>
</comment>
<keyword evidence="2" id="KW-0249">Electron transport</keyword>
<proteinExistence type="inferred from homology"/>
<dbReference type="Pfam" id="PF05071">
    <property type="entry name" value="NDUFA12"/>
    <property type="match status" value="1"/>
</dbReference>
<evidence type="ECO:0000256" key="1">
    <source>
        <dbReference type="ARBA" id="ARBA00007355"/>
    </source>
</evidence>
<dbReference type="PANTHER" id="PTHR12910:SF2">
    <property type="entry name" value="NADH DEHYDROGENASE [UBIQUINONE] 1 ALPHA SUBCOMPLEX SUBUNIT 12"/>
    <property type="match status" value="1"/>
</dbReference>
<dbReference type="InterPro" id="IPR007763">
    <property type="entry name" value="NDUFA12"/>
</dbReference>
<keyword evidence="2" id="KW-0813">Transport</keyword>
<keyword evidence="2" id="KW-0472">Membrane</keyword>
<dbReference type="Proteomes" id="UP000688137">
    <property type="component" value="Unassembled WGS sequence"/>
</dbReference>
<dbReference type="EMBL" id="CAJJDM010000091">
    <property type="protein sequence ID" value="CAD8091317.1"/>
    <property type="molecule type" value="Genomic_DNA"/>
</dbReference>
<protein>
    <recommendedName>
        <fullName evidence="2">NADH dehydrogenase [ubiquinone] 1 alpha subcomplex subunit 12</fullName>
    </recommendedName>
</protein>
<keyword evidence="2" id="KW-0999">Mitochondrion inner membrane</keyword>
<dbReference type="PANTHER" id="PTHR12910">
    <property type="entry name" value="NADH-UBIQUINONE OXIDOREDUCTASE SUBUNIT B17.2"/>
    <property type="match status" value="1"/>
</dbReference>
<sequence>MGLWAWTLNQMLTPKFWTLVKREGFWQTYIRMHRAQSRSSHYAGGQNGPIQCIGQDQFGNKYYEDFDVTHRNQRRWVEYNDYFNPWHTLGDRVPPVWHGWMAHVYDEAPTRTGHSYFVQPFYQQPATDNQSHTPNHYFPQGAMQNLNRLEFIKYHRNRRAAPFEPGQISGFQGKKLVVEKQTYSEDVMVSRE</sequence>
<dbReference type="GO" id="GO:0045271">
    <property type="term" value="C:respiratory chain complex I"/>
    <property type="evidence" value="ECO:0007669"/>
    <property type="project" value="InterPro"/>
</dbReference>
<accession>A0A8S1NDZ7</accession>
<dbReference type="GO" id="GO:0005743">
    <property type="term" value="C:mitochondrial inner membrane"/>
    <property type="evidence" value="ECO:0007669"/>
    <property type="project" value="UniProtKB-SubCell"/>
</dbReference>